<dbReference type="PANTHER" id="PTHR45339:SF1">
    <property type="entry name" value="HYBRID SIGNAL TRANSDUCTION HISTIDINE KINASE J"/>
    <property type="match status" value="1"/>
</dbReference>
<keyword evidence="6" id="KW-0418">Kinase</keyword>
<feature type="domain" description="Histidine kinase" evidence="4">
    <location>
        <begin position="406"/>
        <end position="628"/>
    </location>
</feature>
<dbReference type="InterPro" id="IPR036097">
    <property type="entry name" value="HisK_dim/P_sf"/>
</dbReference>
<dbReference type="InterPro" id="IPR003661">
    <property type="entry name" value="HisK_dim/P_dom"/>
</dbReference>
<keyword evidence="1" id="KW-0597">Phosphoprotein</keyword>
<dbReference type="SUPFAM" id="SSF52172">
    <property type="entry name" value="CheY-like"/>
    <property type="match status" value="1"/>
</dbReference>
<dbReference type="InterPro" id="IPR001789">
    <property type="entry name" value="Sig_transdc_resp-reg_receiver"/>
</dbReference>
<dbReference type="Pfam" id="PF08376">
    <property type="entry name" value="NIT"/>
    <property type="match status" value="1"/>
</dbReference>
<feature type="transmembrane region" description="Helical" evidence="3">
    <location>
        <begin position="9"/>
        <end position="27"/>
    </location>
</feature>
<evidence type="ECO:0000256" key="2">
    <source>
        <dbReference type="ARBA" id="ARBA00023012"/>
    </source>
</evidence>
<proteinExistence type="predicted"/>
<dbReference type="EMBL" id="FPHG01000030">
    <property type="protein sequence ID" value="SFV56156.1"/>
    <property type="molecule type" value="Genomic_DNA"/>
</dbReference>
<sequence>MNNKIRESILIIPLVILFFIISYYTFLSFNEVKNSSLVKNKIIYLKELDSLLDNINKERDLSVLYIVNRDDFTAFDILTRQQKRVDSIISSLKLSSTPTPTSSVMFETLNKLDALRNKIKLNSVDFHTYFFEQYIDIFSHAVISEIMILESILENDSDTNEFYSYLNKIKLDKVIKLEQLKSNSDFIKIYSKLLKVKESIEIERGLISYKLATMQSFSSKEFELWDSLIDADILPNFSFIENTRVVEKLSQIFDETLYFDRVNDIRANVILNAVDKSMQKHNRGKWFRLESEKIEKILEAQDIMTNLIENRIDKNIEKKQKRLYIQLAILVILLFLILIIDMIFRLFRKEAKDFITAINNISLNLNDDQRNELNSIIKKKDKIKIYKFMADTISEANKAKDMFLANMSHEIRTPLNGILGFTQLLKKTKLSDEQSQFINIIDNSSENLLIIVNDILDLAKIQENDVELEDIEFDPFNTFESAIESYGAKADEKDINLQLFIDPQIKTKLIGDPTKLTQVVVNLISNAIKFTPEKGIIDIGIKRISNEDGKSLIKFFVKDTGIGVSEAQKENIFKAFSQEDISTSRNFGGTGLGLTISTKFIDAMGGKLDIDSVQGEGSTFFFVLEMREGEELIFKHNNCDVGFCMLNNKLQHQEKDNIKQYIEFSGAKFRDFNTLDEVFALEETERPKVLFLDNIDIDEFEKYPKGSIRIVYVSKHYLNKESDKNLLDFVDATIFKPVNFTKVKNALNTIMALNMTNPIEEEIDVEEDESFSFRDLKMLVAEDNIINQKLIQHSLSNMGVDIEIANNGEEAFEMRKSGKYDIILMDIQMPIMGGIESTHAILEYEEEFIKPHIPIIALTANNLKGDRERLISEGLDNFLAKPLELDLMLNMLKEYFPNKITKGQEHIDIILYKESNIESKLFKAVFLTMGYTVDSVNSLYDYKTKVTNTIYEYSFADGSLFENDNSVPLILKTKNIKNIIFINKPFENRKGYYIDEYHSIIPNLADPILLEFYMAKV</sequence>
<dbReference type="Pfam" id="PF00512">
    <property type="entry name" value="HisKA"/>
    <property type="match status" value="1"/>
</dbReference>
<reference evidence="6" key="1">
    <citation type="submission" date="2016-10" db="EMBL/GenBank/DDBJ databases">
        <authorList>
            <person name="de Groot N.N."/>
        </authorList>
    </citation>
    <scope>NUCLEOTIDE SEQUENCE</scope>
</reference>
<dbReference type="InterPro" id="IPR003594">
    <property type="entry name" value="HATPase_dom"/>
</dbReference>
<dbReference type="Gene3D" id="1.10.287.130">
    <property type="match status" value="1"/>
</dbReference>
<dbReference type="SMART" id="SM00388">
    <property type="entry name" value="HisKA"/>
    <property type="match status" value="1"/>
</dbReference>
<dbReference type="FunFam" id="3.30.565.10:FF:000010">
    <property type="entry name" value="Sensor histidine kinase RcsC"/>
    <property type="match status" value="1"/>
</dbReference>
<dbReference type="InterPro" id="IPR004358">
    <property type="entry name" value="Sig_transdc_His_kin-like_C"/>
</dbReference>
<dbReference type="GO" id="GO:0000155">
    <property type="term" value="F:phosphorelay sensor kinase activity"/>
    <property type="evidence" value="ECO:0007669"/>
    <property type="project" value="InterPro"/>
</dbReference>
<dbReference type="AlphaFoldDB" id="A0A1W1BRK5"/>
<evidence type="ECO:0000259" key="5">
    <source>
        <dbReference type="PROSITE" id="PS50110"/>
    </source>
</evidence>
<evidence type="ECO:0000259" key="4">
    <source>
        <dbReference type="PROSITE" id="PS50109"/>
    </source>
</evidence>
<dbReference type="Gene3D" id="3.40.50.2300">
    <property type="match status" value="1"/>
</dbReference>
<keyword evidence="6" id="KW-0808">Transferase</keyword>
<feature type="transmembrane region" description="Helical" evidence="3">
    <location>
        <begin position="323"/>
        <end position="344"/>
    </location>
</feature>
<dbReference type="PROSITE" id="PS50110">
    <property type="entry name" value="RESPONSE_REGULATORY"/>
    <property type="match status" value="1"/>
</dbReference>
<evidence type="ECO:0000256" key="3">
    <source>
        <dbReference type="SAM" id="Phobius"/>
    </source>
</evidence>
<dbReference type="SUPFAM" id="SSF55874">
    <property type="entry name" value="ATPase domain of HSP90 chaperone/DNA topoisomerase II/histidine kinase"/>
    <property type="match status" value="1"/>
</dbReference>
<dbReference type="SUPFAM" id="SSF47384">
    <property type="entry name" value="Homodimeric domain of signal transducing histidine kinase"/>
    <property type="match status" value="1"/>
</dbReference>
<dbReference type="SMART" id="SM00448">
    <property type="entry name" value="REC"/>
    <property type="match status" value="1"/>
</dbReference>
<organism evidence="6">
    <name type="scientific">hydrothermal vent metagenome</name>
    <dbReference type="NCBI Taxonomy" id="652676"/>
    <lineage>
        <taxon>unclassified sequences</taxon>
        <taxon>metagenomes</taxon>
        <taxon>ecological metagenomes</taxon>
    </lineage>
</organism>
<dbReference type="Gene3D" id="3.30.565.10">
    <property type="entry name" value="Histidine kinase-like ATPase, C-terminal domain"/>
    <property type="match status" value="1"/>
</dbReference>
<feature type="domain" description="Response regulatory" evidence="5">
    <location>
        <begin position="777"/>
        <end position="896"/>
    </location>
</feature>
<keyword evidence="2" id="KW-0902">Two-component regulatory system</keyword>
<name>A0A1W1BRK5_9ZZZZ</name>
<keyword evidence="3" id="KW-0812">Transmembrane</keyword>
<dbReference type="PANTHER" id="PTHR45339">
    <property type="entry name" value="HYBRID SIGNAL TRANSDUCTION HISTIDINE KINASE J"/>
    <property type="match status" value="1"/>
</dbReference>
<dbReference type="SMART" id="SM00387">
    <property type="entry name" value="HATPase_c"/>
    <property type="match status" value="1"/>
</dbReference>
<dbReference type="InterPro" id="IPR036890">
    <property type="entry name" value="HATPase_C_sf"/>
</dbReference>
<keyword evidence="3" id="KW-0472">Membrane</keyword>
<dbReference type="InterPro" id="IPR013587">
    <property type="entry name" value="Nitrate/nitrite_sensing"/>
</dbReference>
<protein>
    <submittedName>
        <fullName evidence="6">BarA sensory histidine kinase (= VarS = GacS)</fullName>
    </submittedName>
</protein>
<dbReference type="Pfam" id="PF02518">
    <property type="entry name" value="HATPase_c"/>
    <property type="match status" value="1"/>
</dbReference>
<dbReference type="Pfam" id="PF00072">
    <property type="entry name" value="Response_reg"/>
    <property type="match status" value="1"/>
</dbReference>
<dbReference type="CDD" id="cd16922">
    <property type="entry name" value="HATPase_EvgS-ArcB-TorS-like"/>
    <property type="match status" value="1"/>
</dbReference>
<dbReference type="CDD" id="cd00082">
    <property type="entry name" value="HisKA"/>
    <property type="match status" value="1"/>
</dbReference>
<dbReference type="CDD" id="cd17546">
    <property type="entry name" value="REC_hyHK_CKI1_RcsC-like"/>
    <property type="match status" value="1"/>
</dbReference>
<evidence type="ECO:0000256" key="1">
    <source>
        <dbReference type="ARBA" id="ARBA00022553"/>
    </source>
</evidence>
<accession>A0A1W1BRK5</accession>
<evidence type="ECO:0000313" key="6">
    <source>
        <dbReference type="EMBL" id="SFV56156.1"/>
    </source>
</evidence>
<gene>
    <name evidence="6" type="ORF">MNB_SV-9-103</name>
</gene>
<dbReference type="InterPro" id="IPR005467">
    <property type="entry name" value="His_kinase_dom"/>
</dbReference>
<dbReference type="InterPro" id="IPR011006">
    <property type="entry name" value="CheY-like_superfamily"/>
</dbReference>
<dbReference type="PROSITE" id="PS50109">
    <property type="entry name" value="HIS_KIN"/>
    <property type="match status" value="1"/>
</dbReference>
<keyword evidence="3" id="KW-1133">Transmembrane helix</keyword>
<dbReference type="PRINTS" id="PR00344">
    <property type="entry name" value="BCTRLSENSOR"/>
</dbReference>